<feature type="repeat" description="PPR" evidence="2">
    <location>
        <begin position="217"/>
        <end position="251"/>
    </location>
</feature>
<dbReference type="PANTHER" id="PTHR47926:SF533">
    <property type="entry name" value="DYW DOMAIN-CONTAINING PROTEIN"/>
    <property type="match status" value="1"/>
</dbReference>
<dbReference type="NCBIfam" id="TIGR00756">
    <property type="entry name" value="PPR"/>
    <property type="match status" value="1"/>
</dbReference>
<reference evidence="3" key="1">
    <citation type="submission" date="2018-02" db="EMBL/GenBank/DDBJ databases">
        <title>Rhizophora mucronata_Transcriptome.</title>
        <authorList>
            <person name="Meera S.P."/>
            <person name="Sreeshan A."/>
            <person name="Augustine A."/>
        </authorList>
    </citation>
    <scope>NUCLEOTIDE SEQUENCE</scope>
    <source>
        <tissue evidence="3">Leaf</tissue>
    </source>
</reference>
<proteinExistence type="predicted"/>
<protein>
    <submittedName>
        <fullName evidence="3">Uncharacterized protein MANES_17G073400</fullName>
    </submittedName>
</protein>
<dbReference type="Pfam" id="PF01535">
    <property type="entry name" value="PPR"/>
    <property type="match status" value="3"/>
</dbReference>
<organism evidence="3">
    <name type="scientific">Rhizophora mucronata</name>
    <name type="common">Asiatic mangrove</name>
    <dbReference type="NCBI Taxonomy" id="61149"/>
    <lineage>
        <taxon>Eukaryota</taxon>
        <taxon>Viridiplantae</taxon>
        <taxon>Streptophyta</taxon>
        <taxon>Embryophyta</taxon>
        <taxon>Tracheophyta</taxon>
        <taxon>Spermatophyta</taxon>
        <taxon>Magnoliopsida</taxon>
        <taxon>eudicotyledons</taxon>
        <taxon>Gunneridae</taxon>
        <taxon>Pentapetalae</taxon>
        <taxon>rosids</taxon>
        <taxon>fabids</taxon>
        <taxon>Malpighiales</taxon>
        <taxon>Rhizophoraceae</taxon>
        <taxon>Rhizophora</taxon>
    </lineage>
</organism>
<keyword evidence="1" id="KW-0677">Repeat</keyword>
<dbReference type="GO" id="GO:0003723">
    <property type="term" value="F:RNA binding"/>
    <property type="evidence" value="ECO:0007669"/>
    <property type="project" value="InterPro"/>
</dbReference>
<accession>A0A2P2MV78</accession>
<dbReference type="InterPro" id="IPR002885">
    <property type="entry name" value="PPR_rpt"/>
</dbReference>
<name>A0A2P2MV78_RHIMU</name>
<dbReference type="PROSITE" id="PS51375">
    <property type="entry name" value="PPR"/>
    <property type="match status" value="1"/>
</dbReference>
<dbReference type="FunFam" id="1.25.40.10:FF:000344">
    <property type="entry name" value="Pentatricopeptide repeat-containing protein"/>
    <property type="match status" value="1"/>
</dbReference>
<evidence type="ECO:0000256" key="2">
    <source>
        <dbReference type="PROSITE-ProRule" id="PRU00708"/>
    </source>
</evidence>
<dbReference type="Gene3D" id="1.25.40.10">
    <property type="entry name" value="Tetratricopeptide repeat domain"/>
    <property type="match status" value="2"/>
</dbReference>
<evidence type="ECO:0000256" key="1">
    <source>
        <dbReference type="ARBA" id="ARBA00022737"/>
    </source>
</evidence>
<evidence type="ECO:0000313" key="3">
    <source>
        <dbReference type="EMBL" id="MBX34124.1"/>
    </source>
</evidence>
<sequence length="272" mass="30973">MDSYANLGLLRLCKQVCNSISEPTTGLYNNLLRILAKFEDYNDTHSVYQEMALNFIYPDEETYSIVLGSCSSLLDVVNGKTIHGHIVKMGFESFYLLDSALVEMYKTFGDCGDINDLSYWNPLIFAASQKRDAKEIFWLYKRMRMEKVQVDSFTAINLLRSSVDLGSLEAGRAIHSVVVVTGLRPDMPVNTALLTMYSKLGDLYNARLLFEQMPEKDCFVWNVIISAYCQSRYPEQSVELLRSMAKTGVRADLFTVLPVISSIRQLKSNWWA</sequence>
<dbReference type="EMBL" id="GGEC01053640">
    <property type="protein sequence ID" value="MBX34124.1"/>
    <property type="molecule type" value="Transcribed_RNA"/>
</dbReference>
<dbReference type="AlphaFoldDB" id="A0A2P2MV78"/>
<dbReference type="PANTHER" id="PTHR47926">
    <property type="entry name" value="PENTATRICOPEPTIDE REPEAT-CONTAINING PROTEIN"/>
    <property type="match status" value="1"/>
</dbReference>
<dbReference type="InterPro" id="IPR011990">
    <property type="entry name" value="TPR-like_helical_dom_sf"/>
</dbReference>
<dbReference type="InterPro" id="IPR046960">
    <property type="entry name" value="PPR_At4g14850-like_plant"/>
</dbReference>
<dbReference type="GO" id="GO:0009451">
    <property type="term" value="P:RNA modification"/>
    <property type="evidence" value="ECO:0007669"/>
    <property type="project" value="InterPro"/>
</dbReference>